<proteinExistence type="predicted"/>
<comment type="caution">
    <text evidence="1">The sequence shown here is derived from an EMBL/GenBank/DDBJ whole genome shotgun (WGS) entry which is preliminary data.</text>
</comment>
<keyword evidence="2" id="KW-1185">Reference proteome</keyword>
<dbReference type="Proteomes" id="UP000238479">
    <property type="component" value="Chromosome 4"/>
</dbReference>
<reference evidence="1 2" key="1">
    <citation type="journal article" date="2018" name="Nat. Genet.">
        <title>The Rosa genome provides new insights in the design of modern roses.</title>
        <authorList>
            <person name="Bendahmane M."/>
        </authorList>
    </citation>
    <scope>NUCLEOTIDE SEQUENCE [LARGE SCALE GENOMIC DNA]</scope>
    <source>
        <strain evidence="2">cv. Old Blush</strain>
    </source>
</reference>
<organism evidence="1 2">
    <name type="scientific">Rosa chinensis</name>
    <name type="common">China rose</name>
    <dbReference type="NCBI Taxonomy" id="74649"/>
    <lineage>
        <taxon>Eukaryota</taxon>
        <taxon>Viridiplantae</taxon>
        <taxon>Streptophyta</taxon>
        <taxon>Embryophyta</taxon>
        <taxon>Tracheophyta</taxon>
        <taxon>Spermatophyta</taxon>
        <taxon>Magnoliopsida</taxon>
        <taxon>eudicotyledons</taxon>
        <taxon>Gunneridae</taxon>
        <taxon>Pentapetalae</taxon>
        <taxon>rosids</taxon>
        <taxon>fabids</taxon>
        <taxon>Rosales</taxon>
        <taxon>Rosaceae</taxon>
        <taxon>Rosoideae</taxon>
        <taxon>Rosoideae incertae sedis</taxon>
        <taxon>Rosa</taxon>
    </lineage>
</organism>
<dbReference type="Gramene" id="PRQ36092">
    <property type="protein sequence ID" value="PRQ36092"/>
    <property type="gene ID" value="RchiOBHm_Chr4g0387631"/>
</dbReference>
<accession>A0A2P6QPI9</accession>
<name>A0A2P6QPI9_ROSCH</name>
<evidence type="ECO:0000313" key="1">
    <source>
        <dbReference type="EMBL" id="PRQ36092.1"/>
    </source>
</evidence>
<gene>
    <name evidence="1" type="ORF">RchiOBHm_Chr4g0387631</name>
</gene>
<dbReference type="EMBL" id="PDCK01000042">
    <property type="protein sequence ID" value="PRQ36092.1"/>
    <property type="molecule type" value="Genomic_DNA"/>
</dbReference>
<sequence length="98" mass="11577">MLEQKKLCLRGCGLRVLACLDLLEHGVEARIEVLLITSLLLQLLRSNDDEAMRSNVLDKLRVERVGEKETMEEKQHWELSSFTRQANQKRFRRRNRNT</sequence>
<dbReference type="AlphaFoldDB" id="A0A2P6QPI9"/>
<evidence type="ECO:0000313" key="2">
    <source>
        <dbReference type="Proteomes" id="UP000238479"/>
    </source>
</evidence>
<protein>
    <submittedName>
        <fullName evidence="1">Uncharacterized protein</fullName>
    </submittedName>
</protein>